<reference evidence="2 3" key="1">
    <citation type="submission" date="2024-02" db="EMBL/GenBank/DDBJ databases">
        <authorList>
            <person name="Chen Y."/>
            <person name="Shah S."/>
            <person name="Dougan E. K."/>
            <person name="Thang M."/>
            <person name="Chan C."/>
        </authorList>
    </citation>
    <scope>NUCLEOTIDE SEQUENCE [LARGE SCALE GENOMIC DNA]</scope>
</reference>
<organism evidence="2 3">
    <name type="scientific">Durusdinium trenchii</name>
    <dbReference type="NCBI Taxonomy" id="1381693"/>
    <lineage>
        <taxon>Eukaryota</taxon>
        <taxon>Sar</taxon>
        <taxon>Alveolata</taxon>
        <taxon>Dinophyceae</taxon>
        <taxon>Suessiales</taxon>
        <taxon>Symbiodiniaceae</taxon>
        <taxon>Durusdinium</taxon>
    </lineage>
</organism>
<gene>
    <name evidence="2" type="ORF">SCF082_LOCUS25016</name>
</gene>
<name>A0ABP0LZD2_9DINO</name>
<evidence type="ECO:0000313" key="2">
    <source>
        <dbReference type="EMBL" id="CAK9043892.1"/>
    </source>
</evidence>
<keyword evidence="3" id="KW-1185">Reference proteome</keyword>
<protein>
    <submittedName>
        <fullName evidence="2">Uncharacterized protein</fullName>
    </submittedName>
</protein>
<comment type="caution">
    <text evidence="2">The sequence shown here is derived from an EMBL/GenBank/DDBJ whole genome shotgun (WGS) entry which is preliminary data.</text>
</comment>
<sequence>MECIAPAWRTQKRCSRPSGFQAVARVARVAAAAAQGIPVSCQARTHAGSGLDPGKGSPSLSEVGSVTKGDFTPVSEKLKAALGHHPDLRATKDEPPMCFSIADDEHPQCKPIRSPQFQAIEEDPKPRDVLEENEALRLALGECWQRLQELEAERADFNSEGVFDLVNSLCHGVKAGRFRHVAGEGPELSSCEHEP</sequence>
<feature type="region of interest" description="Disordered" evidence="1">
    <location>
        <begin position="45"/>
        <end position="65"/>
    </location>
</feature>
<accession>A0ABP0LZD2</accession>
<dbReference type="Proteomes" id="UP001642464">
    <property type="component" value="Unassembled WGS sequence"/>
</dbReference>
<evidence type="ECO:0000313" key="3">
    <source>
        <dbReference type="Proteomes" id="UP001642464"/>
    </source>
</evidence>
<dbReference type="EMBL" id="CAXAMM010018668">
    <property type="protein sequence ID" value="CAK9043892.1"/>
    <property type="molecule type" value="Genomic_DNA"/>
</dbReference>
<evidence type="ECO:0000256" key="1">
    <source>
        <dbReference type="SAM" id="MobiDB-lite"/>
    </source>
</evidence>
<proteinExistence type="predicted"/>